<evidence type="ECO:0000313" key="1">
    <source>
        <dbReference type="EMBL" id="KAB2603066.1"/>
    </source>
</evidence>
<organism evidence="1 2">
    <name type="scientific">Pyrus ussuriensis x Pyrus communis</name>
    <dbReference type="NCBI Taxonomy" id="2448454"/>
    <lineage>
        <taxon>Eukaryota</taxon>
        <taxon>Viridiplantae</taxon>
        <taxon>Streptophyta</taxon>
        <taxon>Embryophyta</taxon>
        <taxon>Tracheophyta</taxon>
        <taxon>Spermatophyta</taxon>
        <taxon>Magnoliopsida</taxon>
        <taxon>eudicotyledons</taxon>
        <taxon>Gunneridae</taxon>
        <taxon>Pentapetalae</taxon>
        <taxon>rosids</taxon>
        <taxon>fabids</taxon>
        <taxon>Rosales</taxon>
        <taxon>Rosaceae</taxon>
        <taxon>Amygdaloideae</taxon>
        <taxon>Maleae</taxon>
        <taxon>Pyrus</taxon>
    </lineage>
</organism>
<keyword evidence="2" id="KW-1185">Reference proteome</keyword>
<name>A0A5N5FIU7_9ROSA</name>
<accession>A0A5N5FIU7</accession>
<dbReference type="Proteomes" id="UP000327157">
    <property type="component" value="Chromosome 10"/>
</dbReference>
<proteinExistence type="predicted"/>
<comment type="caution">
    <text evidence="1">The sequence shown here is derived from an EMBL/GenBank/DDBJ whole genome shotgun (WGS) entry which is preliminary data.</text>
</comment>
<dbReference type="AlphaFoldDB" id="A0A5N5FIU7"/>
<reference evidence="1 2" key="3">
    <citation type="submission" date="2019-11" db="EMBL/GenBank/DDBJ databases">
        <title>A de novo genome assembly of a pear dwarfing rootstock.</title>
        <authorList>
            <person name="Wang F."/>
            <person name="Wang J."/>
            <person name="Li S."/>
            <person name="Zhang Y."/>
            <person name="Fang M."/>
            <person name="Ma L."/>
            <person name="Zhao Y."/>
            <person name="Jiang S."/>
        </authorList>
    </citation>
    <scope>NUCLEOTIDE SEQUENCE [LARGE SCALE GENOMIC DNA]</scope>
    <source>
        <strain evidence="1">S2</strain>
        <tissue evidence="1">Leaf</tissue>
    </source>
</reference>
<gene>
    <name evidence="1" type="ORF">D8674_004071</name>
</gene>
<protein>
    <submittedName>
        <fullName evidence="1">Beta-glucosidase 24-like</fullName>
    </submittedName>
</protein>
<reference evidence="1 2" key="1">
    <citation type="submission" date="2019-09" db="EMBL/GenBank/DDBJ databases">
        <authorList>
            <person name="Ou C."/>
        </authorList>
    </citation>
    <scope>NUCLEOTIDE SEQUENCE [LARGE SCALE GENOMIC DNA]</scope>
    <source>
        <strain evidence="1">S2</strain>
        <tissue evidence="1">Leaf</tissue>
    </source>
</reference>
<evidence type="ECO:0000313" key="2">
    <source>
        <dbReference type="Proteomes" id="UP000327157"/>
    </source>
</evidence>
<reference evidence="2" key="2">
    <citation type="submission" date="2019-10" db="EMBL/GenBank/DDBJ databases">
        <title>A de novo genome assembly of a pear dwarfing rootstock.</title>
        <authorList>
            <person name="Wang F."/>
            <person name="Wang J."/>
            <person name="Li S."/>
            <person name="Zhang Y."/>
            <person name="Fang M."/>
            <person name="Ma L."/>
            <person name="Zhao Y."/>
            <person name="Jiang S."/>
        </authorList>
    </citation>
    <scope>NUCLEOTIDE SEQUENCE [LARGE SCALE GENOMIC DNA]</scope>
</reference>
<sequence length="245" mass="27481">MVIDTDPFPTVTVSLVDAHLPRDKVKGKAKFVPMQFVPKQNSWPRLKIDLFSNKPPKGFSGPSIVELVSYSSAKKLDVPMVLCSWCKSDVVLTGSKEKPLWAKIPLQAPTTAAISQKEFHKKHSANNLYGLPKACQEALDLSLTCLNAKQIIQKTTDPRMKARLQHTYQVNNICKQDTSPENPKDENHDLMDKLKVAIAELFPHSSSINLHYLKPLYVTAYIEGYPISKISSIMEQWSTSCPFLS</sequence>
<dbReference type="EMBL" id="SMOL01000695">
    <property type="protein sequence ID" value="KAB2603066.1"/>
    <property type="molecule type" value="Genomic_DNA"/>
</dbReference>